<dbReference type="Pfam" id="PF00543">
    <property type="entry name" value="P-II"/>
    <property type="match status" value="1"/>
</dbReference>
<comment type="caution">
    <text evidence="1">The sequence shown here is derived from an EMBL/GenBank/DDBJ whole genome shotgun (WGS) entry which is preliminary data.</text>
</comment>
<feature type="non-terminal residue" evidence="1">
    <location>
        <position position="92"/>
    </location>
</feature>
<dbReference type="PANTHER" id="PTHR30115">
    <property type="entry name" value="NITROGEN REGULATORY PROTEIN P-II"/>
    <property type="match status" value="1"/>
</dbReference>
<dbReference type="Gene3D" id="3.30.70.120">
    <property type="match status" value="1"/>
</dbReference>
<dbReference type="AlphaFoldDB" id="X1KFJ1"/>
<dbReference type="InterPro" id="IPR015867">
    <property type="entry name" value="N-reg_PII/ATP_PRibTrfase_C"/>
</dbReference>
<gene>
    <name evidence="1" type="ORF">S03H2_60384</name>
</gene>
<dbReference type="GO" id="GO:0006808">
    <property type="term" value="P:regulation of nitrogen utilization"/>
    <property type="evidence" value="ECO:0007669"/>
    <property type="project" value="InterPro"/>
</dbReference>
<reference evidence="1" key="1">
    <citation type="journal article" date="2014" name="Front. Microbiol.">
        <title>High frequency of phylogenetically diverse reductive dehalogenase-homologous genes in deep subseafloor sedimentary metagenomes.</title>
        <authorList>
            <person name="Kawai M."/>
            <person name="Futagami T."/>
            <person name="Toyoda A."/>
            <person name="Takaki Y."/>
            <person name="Nishi S."/>
            <person name="Hori S."/>
            <person name="Arai W."/>
            <person name="Tsubouchi T."/>
            <person name="Morono Y."/>
            <person name="Uchiyama I."/>
            <person name="Ito T."/>
            <person name="Fujiyama A."/>
            <person name="Inagaki F."/>
            <person name="Takami H."/>
        </authorList>
    </citation>
    <scope>NUCLEOTIDE SEQUENCE</scope>
    <source>
        <strain evidence="1">Expedition CK06-06</strain>
    </source>
</reference>
<organism evidence="1">
    <name type="scientific">marine sediment metagenome</name>
    <dbReference type="NCBI Taxonomy" id="412755"/>
    <lineage>
        <taxon>unclassified sequences</taxon>
        <taxon>metagenomes</taxon>
        <taxon>ecological metagenomes</taxon>
    </lineage>
</organism>
<sequence length="92" mass="10310">MKEIKAYIRPEQVDDVILALEKEGVPGMTIIDVYALAEWTDPRRARFSTKYVGKYSRVVKIELICPAADVETMIEAIRSAARTGHPGDGKIF</sequence>
<evidence type="ECO:0000313" key="1">
    <source>
        <dbReference type="EMBL" id="GAH88914.1"/>
    </source>
</evidence>
<dbReference type="SMART" id="SM00938">
    <property type="entry name" value="P-II"/>
    <property type="match status" value="1"/>
</dbReference>
<dbReference type="GO" id="GO:0005829">
    <property type="term" value="C:cytosol"/>
    <property type="evidence" value="ECO:0007669"/>
    <property type="project" value="TreeGrafter"/>
</dbReference>
<dbReference type="GO" id="GO:0005524">
    <property type="term" value="F:ATP binding"/>
    <property type="evidence" value="ECO:0007669"/>
    <property type="project" value="TreeGrafter"/>
</dbReference>
<dbReference type="EMBL" id="BARU01038907">
    <property type="protein sequence ID" value="GAH88914.1"/>
    <property type="molecule type" value="Genomic_DNA"/>
</dbReference>
<protein>
    <recommendedName>
        <fullName evidence="2">Nitrogen regulatory protein P-II</fullName>
    </recommendedName>
</protein>
<dbReference type="PRINTS" id="PR00340">
    <property type="entry name" value="PIIGLNB"/>
</dbReference>
<proteinExistence type="predicted"/>
<dbReference type="SUPFAM" id="SSF54913">
    <property type="entry name" value="GlnB-like"/>
    <property type="match status" value="1"/>
</dbReference>
<dbReference type="PROSITE" id="PS51343">
    <property type="entry name" value="PII_GLNB_DOM"/>
    <property type="match status" value="1"/>
</dbReference>
<dbReference type="InterPro" id="IPR002187">
    <property type="entry name" value="N-reg_PII"/>
</dbReference>
<evidence type="ECO:0008006" key="2">
    <source>
        <dbReference type="Google" id="ProtNLM"/>
    </source>
</evidence>
<name>X1KFJ1_9ZZZZ</name>
<accession>X1KFJ1</accession>
<dbReference type="GO" id="GO:0030234">
    <property type="term" value="F:enzyme regulator activity"/>
    <property type="evidence" value="ECO:0007669"/>
    <property type="project" value="InterPro"/>
</dbReference>
<dbReference type="PANTHER" id="PTHR30115:SF11">
    <property type="entry name" value="NITROGEN REGULATORY PROTEIN P-II HOMOLOG"/>
    <property type="match status" value="1"/>
</dbReference>
<dbReference type="InterPro" id="IPR011322">
    <property type="entry name" value="N-reg_PII-like_a/b"/>
</dbReference>